<evidence type="ECO:0000313" key="3">
    <source>
        <dbReference type="Proteomes" id="UP000216463"/>
    </source>
</evidence>
<gene>
    <name evidence="2" type="ORF">FL83_06655</name>
</gene>
<evidence type="ECO:0000256" key="1">
    <source>
        <dbReference type="SAM" id="SignalP"/>
    </source>
</evidence>
<dbReference type="Proteomes" id="UP000216463">
    <property type="component" value="Unassembled WGS sequence"/>
</dbReference>
<dbReference type="EMBL" id="NIPN01000023">
    <property type="protein sequence ID" value="OZG19150.1"/>
    <property type="molecule type" value="Genomic_DNA"/>
</dbReference>
<dbReference type="PANTHER" id="PTHR31887">
    <property type="entry name" value="NEMATODE SPECIFIC PEPTIDE FAMILY, GROUP B"/>
    <property type="match status" value="1"/>
</dbReference>
<dbReference type="InterPro" id="IPR009924">
    <property type="entry name" value="DUF1459"/>
</dbReference>
<dbReference type="AlphaFoldDB" id="A0A261CAT3"/>
<feature type="non-terminal residue" evidence="2">
    <location>
        <position position="1"/>
    </location>
</feature>
<feature type="signal peptide" evidence="1">
    <location>
        <begin position="1"/>
        <end position="19"/>
    </location>
</feature>
<proteinExistence type="predicted"/>
<reference evidence="2" key="1">
    <citation type="submission" date="2017-07" db="EMBL/GenBank/DDBJ databases">
        <title>Caenorhabditis latens genome sequence.</title>
        <authorList>
            <person name="Fierst J.L."/>
        </authorList>
    </citation>
    <scope>NUCLEOTIDE SEQUENCE [LARGE SCALE GENOMIC DNA]</scope>
    <source>
        <strain evidence="2">PX534</strain>
    </source>
</reference>
<feature type="chain" id="PRO_5011562234" evidence="1">
    <location>
        <begin position="20"/>
        <end position="81"/>
    </location>
</feature>
<dbReference type="PANTHER" id="PTHR31887:SF1">
    <property type="entry name" value="NEMATODE SPECIFIC PEPTIDE FAMILY, GROUP B"/>
    <property type="match status" value="1"/>
</dbReference>
<evidence type="ECO:0000313" key="2">
    <source>
        <dbReference type="EMBL" id="OZG19150.1"/>
    </source>
</evidence>
<dbReference type="Pfam" id="PF07312">
    <property type="entry name" value="DUF1459"/>
    <property type="match status" value="1"/>
</dbReference>
<protein>
    <submittedName>
        <fullName evidence="2">Uncharacterized protein</fullName>
    </submittedName>
</protein>
<name>A0A261CAT3_9PELO</name>
<keyword evidence="1" id="KW-0732">Signal</keyword>
<organism evidence="2 3">
    <name type="scientific">Caenorhabditis latens</name>
    <dbReference type="NCBI Taxonomy" id="1503980"/>
    <lineage>
        <taxon>Eukaryota</taxon>
        <taxon>Metazoa</taxon>
        <taxon>Ecdysozoa</taxon>
        <taxon>Nematoda</taxon>
        <taxon>Chromadorea</taxon>
        <taxon>Rhabditida</taxon>
        <taxon>Rhabditina</taxon>
        <taxon>Rhabditomorpha</taxon>
        <taxon>Rhabditoidea</taxon>
        <taxon>Rhabditidae</taxon>
        <taxon>Peloderinae</taxon>
        <taxon>Caenorhabditis</taxon>
    </lineage>
</organism>
<comment type="caution">
    <text evidence="2">The sequence shown here is derived from an EMBL/GenBank/DDBJ whole genome shotgun (WGS) entry which is preliminary data.</text>
</comment>
<accession>A0A261CAT3</accession>
<keyword evidence="3" id="KW-1185">Reference proteome</keyword>
<sequence>MFQKSLIVLAISLFCLASSQIVYTPEVVSSPYYYPSAAAYPYSYTYSSPAVAYPNAFYGWGSNKGQQSPSAAPTQKLTNNQ</sequence>